<evidence type="ECO:0000313" key="2">
    <source>
        <dbReference type="Proteomes" id="UP000001471"/>
    </source>
</evidence>
<proteinExistence type="predicted"/>
<reference evidence="2" key="1">
    <citation type="journal article" date="2013" name="G3 (Bethesda)">
        <title>Comparative genomics of a plant-pathogenic fungus, Pyrenophora tritici-repentis, reveals transduplication and the impact of repeat elements on pathogenicity and population divergence.</title>
        <authorList>
            <person name="Manning V.A."/>
            <person name="Pandelova I."/>
            <person name="Dhillon B."/>
            <person name="Wilhelm L.J."/>
            <person name="Goodwin S.B."/>
            <person name="Berlin A.M."/>
            <person name="Figueroa M."/>
            <person name="Freitag M."/>
            <person name="Hane J.K."/>
            <person name="Henrissat B."/>
            <person name="Holman W.H."/>
            <person name="Kodira C.D."/>
            <person name="Martin J."/>
            <person name="Oliver R.P."/>
            <person name="Robbertse B."/>
            <person name="Schackwitz W."/>
            <person name="Schwartz D.C."/>
            <person name="Spatafora J.W."/>
            <person name="Turgeon B.G."/>
            <person name="Yandava C."/>
            <person name="Young S."/>
            <person name="Zhou S."/>
            <person name="Zeng Q."/>
            <person name="Grigoriev I.V."/>
            <person name="Ma L.-J."/>
            <person name="Ciuffetti L.M."/>
        </authorList>
    </citation>
    <scope>NUCLEOTIDE SEQUENCE [LARGE SCALE GENOMIC DNA]</scope>
    <source>
        <strain evidence="2">Pt-1C-BFP</strain>
    </source>
</reference>
<gene>
    <name evidence="1" type="ORF">PTRG_12099</name>
</gene>
<accession>B2WQ31</accession>
<protein>
    <submittedName>
        <fullName evidence="1">Uncharacterized protein</fullName>
    </submittedName>
</protein>
<organism evidence="1 2">
    <name type="scientific">Pyrenophora tritici-repentis (strain Pt-1C-BFP)</name>
    <name type="common">Wheat tan spot fungus</name>
    <name type="synonym">Drechslera tritici-repentis</name>
    <dbReference type="NCBI Taxonomy" id="426418"/>
    <lineage>
        <taxon>Eukaryota</taxon>
        <taxon>Fungi</taxon>
        <taxon>Dikarya</taxon>
        <taxon>Ascomycota</taxon>
        <taxon>Pezizomycotina</taxon>
        <taxon>Dothideomycetes</taxon>
        <taxon>Pleosporomycetidae</taxon>
        <taxon>Pleosporales</taxon>
        <taxon>Pleosporineae</taxon>
        <taxon>Pleosporaceae</taxon>
        <taxon>Pyrenophora</taxon>
    </lineage>
</organism>
<dbReference type="Proteomes" id="UP000001471">
    <property type="component" value="Unassembled WGS sequence"/>
</dbReference>
<dbReference type="HOGENOM" id="CLU_3143698_0_0_1"/>
<evidence type="ECO:0000313" key="1">
    <source>
        <dbReference type="EMBL" id="EDU47284.1"/>
    </source>
</evidence>
<dbReference type="AlphaFoldDB" id="B2WQ31"/>
<sequence>MALRPLTTGLPLSPSKRPIEGLVMGKPLNVGNTFRGSVRSGNSPDFLHL</sequence>
<dbReference type="EMBL" id="DS231644">
    <property type="protein sequence ID" value="EDU47284.1"/>
    <property type="molecule type" value="Genomic_DNA"/>
</dbReference>
<dbReference type="InParanoid" id="B2WQ31"/>
<name>B2WQ31_PYRTR</name>